<dbReference type="Pfam" id="PF05763">
    <property type="entry name" value="DUF835"/>
    <property type="match status" value="1"/>
</dbReference>
<accession>A0A147JVN8</accession>
<dbReference type="STRING" id="1776334.APZ16_05080"/>
<proteinExistence type="predicted"/>
<feature type="transmembrane region" description="Helical" evidence="1">
    <location>
        <begin position="110"/>
        <end position="128"/>
    </location>
</feature>
<reference evidence="3 4" key="1">
    <citation type="journal article" date="2016" name="Nat. Microbiol.">
        <title>Genomic inference of the metabolism of cosmopolitan subsurface Archaea, Hadesarchaea.</title>
        <authorList>
            <person name="Baker B.J."/>
            <person name="Saw J.H."/>
            <person name="Lind A.E."/>
            <person name="Lazar C.S."/>
            <person name="Hinrichs K.-U."/>
            <person name="Teske A.P."/>
            <person name="Ettema T.J."/>
        </authorList>
    </citation>
    <scope>NUCLEOTIDE SEQUENCE [LARGE SCALE GENOMIC DNA]</scope>
</reference>
<feature type="transmembrane region" description="Helical" evidence="1">
    <location>
        <begin position="6"/>
        <end position="27"/>
    </location>
</feature>
<evidence type="ECO:0000259" key="2">
    <source>
        <dbReference type="Pfam" id="PF05763"/>
    </source>
</evidence>
<dbReference type="Proteomes" id="UP000074294">
    <property type="component" value="Unassembled WGS sequence"/>
</dbReference>
<feature type="transmembrane region" description="Helical" evidence="1">
    <location>
        <begin position="140"/>
        <end position="160"/>
    </location>
</feature>
<keyword evidence="1" id="KW-0812">Transmembrane</keyword>
<gene>
    <name evidence="3" type="ORF">APZ16_05080</name>
</gene>
<name>A0A147JVN8_HADYE</name>
<dbReference type="InterPro" id="IPR008553">
    <property type="entry name" value="DUF835"/>
</dbReference>
<evidence type="ECO:0000313" key="4">
    <source>
        <dbReference type="Proteomes" id="UP000074294"/>
    </source>
</evidence>
<dbReference type="EMBL" id="LQMQ01000039">
    <property type="protein sequence ID" value="KUO40559.1"/>
    <property type="molecule type" value="Genomic_DNA"/>
</dbReference>
<organism evidence="3 4">
    <name type="scientific">Hadarchaeum yellowstonense</name>
    <dbReference type="NCBI Taxonomy" id="1776334"/>
    <lineage>
        <taxon>Archaea</taxon>
        <taxon>Methanobacteriati</taxon>
        <taxon>Candidatus Hadarchaeota</taxon>
        <taxon>Candidatus Hadarchaeia</taxon>
        <taxon>Candidatus Hadarchaeales</taxon>
        <taxon>Candidatus Hadarchaeaceae</taxon>
        <taxon>Candidatus Hadarchaeum</taxon>
    </lineage>
</organism>
<feature type="transmembrane region" description="Helical" evidence="1">
    <location>
        <begin position="67"/>
        <end position="89"/>
    </location>
</feature>
<dbReference type="AlphaFoldDB" id="A0A147JVN8"/>
<sequence>MNLPEILTLLLGTAMLLLVLTFVIYSIENTRRARYSTTSLLVTLGAICFLIAVAVMGVSTLLQPLDILVQTAVILWMTGALLLLVGQTLQIKAFKKIYGSLRSAIGLSSSRWSLAGIITLILGTPVYLSALNTTVNEGFTWYSAVSIVIWVFVFACLTVAERKLFLISSTSPPEASITKLVQDDAQTLVAYSSLTNRFLAHVVPVIGVSGLEDALAPCVEEHPILFDDKLIDGGVLNVDQLIKNSRRIHESERISEIFSAFSDLNTTIVDLYAAFTSPAQAAYMVGIEAELYRDEVALWRLGVPLGKYSEAVYEREIIIGLPDGVADVDKAKNFAYLLFKRYLERLLNMCKKSTRASIKRELSEMARKNPALGRVDLSEDGKIDLSRLYQHLSGTKFKDGMRELVETFSTFANICYEAAKRDLGTKQATEIASEVFSELLRKYGGFLQHYGITEAIPEGVQIRGTYLPLVAGKSYLVEGRSPRQAFKMFADLVRYGNPGLVITTSHPAHVRKEYSIPDRITVLWLSKVEVDYAVSPSNLGILRDRITAFASKRENAVILLEGLEYLITTNGFDLTLKLMHDIREIVVINRARLIVPVAPMALETKQLEMLRRYMEVVETEEE</sequence>
<keyword evidence="1" id="KW-1133">Transmembrane helix</keyword>
<keyword evidence="1" id="KW-0472">Membrane</keyword>
<evidence type="ECO:0000313" key="3">
    <source>
        <dbReference type="EMBL" id="KUO40559.1"/>
    </source>
</evidence>
<feature type="domain" description="DUF835" evidence="2">
    <location>
        <begin position="484"/>
        <end position="614"/>
    </location>
</feature>
<protein>
    <recommendedName>
        <fullName evidence="2">DUF835 domain-containing protein</fullName>
    </recommendedName>
</protein>
<feature type="transmembrane region" description="Helical" evidence="1">
    <location>
        <begin position="39"/>
        <end position="61"/>
    </location>
</feature>
<evidence type="ECO:0000256" key="1">
    <source>
        <dbReference type="SAM" id="Phobius"/>
    </source>
</evidence>
<comment type="caution">
    <text evidence="3">The sequence shown here is derived from an EMBL/GenBank/DDBJ whole genome shotgun (WGS) entry which is preliminary data.</text>
</comment>